<proteinExistence type="predicted"/>
<gene>
    <name evidence="1" type="ordered locus">MS1665</name>
</gene>
<organism evidence="1 2">
    <name type="scientific">Mannheimia succiniciproducens (strain KCTC 0769BP / MBEL55E)</name>
    <dbReference type="NCBI Taxonomy" id="221988"/>
    <lineage>
        <taxon>Bacteria</taxon>
        <taxon>Pseudomonadati</taxon>
        <taxon>Pseudomonadota</taxon>
        <taxon>Gammaproteobacteria</taxon>
        <taxon>Pasteurellales</taxon>
        <taxon>Pasteurellaceae</taxon>
        <taxon>Basfia</taxon>
    </lineage>
</organism>
<dbReference type="AlphaFoldDB" id="Q65RY8"/>
<protein>
    <submittedName>
        <fullName evidence="1">Uncharacterized protein</fullName>
    </submittedName>
</protein>
<keyword evidence="2" id="KW-1185">Reference proteome</keyword>
<dbReference type="HOGENOM" id="CLU_3404270_0_0_6"/>
<accession>Q65RY8</accession>
<name>Q65RY8_MANSM</name>
<dbReference type="Proteomes" id="UP000000607">
    <property type="component" value="Chromosome"/>
</dbReference>
<reference evidence="1 2" key="1">
    <citation type="journal article" date="2004" name="Nat. Biotechnol.">
        <title>The genome sequence of the capnophilic rumen bacterium Mannheimia succiniciproducens.</title>
        <authorList>
            <person name="Hong S.H."/>
            <person name="Kim J.S."/>
            <person name="Lee S.Y."/>
            <person name="In Y.H."/>
            <person name="Choi S.S."/>
            <person name="Rih J.-K."/>
            <person name="Kim C.H."/>
            <person name="Jeong H."/>
            <person name="Hur C.G."/>
            <person name="Kim J.J."/>
        </authorList>
    </citation>
    <scope>NUCLEOTIDE SEQUENCE [LARGE SCALE GENOMIC DNA]</scope>
    <source>
        <strain evidence="2">KCTC 0769BP / MBEL55E</strain>
    </source>
</reference>
<evidence type="ECO:0000313" key="1">
    <source>
        <dbReference type="EMBL" id="AAU38272.1"/>
    </source>
</evidence>
<dbReference type="KEGG" id="msu:MS1665"/>
<evidence type="ECO:0000313" key="2">
    <source>
        <dbReference type="Proteomes" id="UP000000607"/>
    </source>
</evidence>
<sequence>MALLSTLSDRKSAVKKTEILNYAFVQSSTS</sequence>
<dbReference type="EMBL" id="AE016827">
    <property type="protein sequence ID" value="AAU38272.1"/>
    <property type="molecule type" value="Genomic_DNA"/>
</dbReference>